<dbReference type="Proteomes" id="UP000494245">
    <property type="component" value="Unassembled WGS sequence"/>
</dbReference>
<dbReference type="AlphaFoldDB" id="A0A6V8LVB8"/>
<accession>A0A6V8LVB8</accession>
<reference evidence="1 2" key="2">
    <citation type="submission" date="2020-05" db="EMBL/GenBank/DDBJ databases">
        <title>Draft genome sequence of Desulfovibrio sp. strainFSS-1.</title>
        <authorList>
            <person name="Shimoshige H."/>
            <person name="Kobayashi H."/>
            <person name="Maekawa T."/>
        </authorList>
    </citation>
    <scope>NUCLEOTIDE SEQUENCE [LARGE SCALE GENOMIC DNA]</scope>
    <source>
        <strain evidence="1 2">SIID29052-01</strain>
    </source>
</reference>
<dbReference type="RefSeq" id="WP_173083718.1">
    <property type="nucleotide sequence ID" value="NZ_BLTE01000007.1"/>
</dbReference>
<keyword evidence="2" id="KW-1185">Reference proteome</keyword>
<comment type="caution">
    <text evidence="1">The sequence shown here is derived from an EMBL/GenBank/DDBJ whole genome shotgun (WGS) entry which is preliminary data.</text>
</comment>
<evidence type="ECO:0000313" key="1">
    <source>
        <dbReference type="EMBL" id="GFK94049.1"/>
    </source>
</evidence>
<name>A0A6V8LVB8_9BACT</name>
<organism evidence="1 2">
    <name type="scientific">Fundidesulfovibrio magnetotacticus</name>
    <dbReference type="NCBI Taxonomy" id="2730080"/>
    <lineage>
        <taxon>Bacteria</taxon>
        <taxon>Pseudomonadati</taxon>
        <taxon>Thermodesulfobacteriota</taxon>
        <taxon>Desulfovibrionia</taxon>
        <taxon>Desulfovibrionales</taxon>
        <taxon>Desulfovibrionaceae</taxon>
        <taxon>Fundidesulfovibrio</taxon>
    </lineage>
</organism>
<reference evidence="1 2" key="1">
    <citation type="submission" date="2020-04" db="EMBL/GenBank/DDBJ databases">
        <authorList>
            <consortium name="Desulfovibrio sp. FSS-1 genome sequencing consortium"/>
            <person name="Shimoshige H."/>
            <person name="Kobayashi H."/>
            <person name="Maekawa T."/>
        </authorList>
    </citation>
    <scope>NUCLEOTIDE SEQUENCE [LARGE SCALE GENOMIC DNA]</scope>
    <source>
        <strain evidence="1 2">SIID29052-01</strain>
    </source>
</reference>
<dbReference type="EMBL" id="BLTE01000007">
    <property type="protein sequence ID" value="GFK94049.1"/>
    <property type="molecule type" value="Genomic_DNA"/>
</dbReference>
<evidence type="ECO:0000313" key="2">
    <source>
        <dbReference type="Proteomes" id="UP000494245"/>
    </source>
</evidence>
<proteinExistence type="predicted"/>
<sequence length="254" mass="28128">MTDQSPAQQSLDLLTIPATGYAAYWLSMKRLVDKRRTPDALAQELQYAAEPYTRLLLQAASSTLEEELLRRMAHAKGRALTRDWGRKLVLIRQTASAVAVAENPGKTLITLAGAFGAPVVDETRTMEQAQGLVETMKAGNLDLAVFPDVSHATRPDELILKLLFFALWARRHGKTGLAAFLPGAGFHYLSGALRLCIDGLDEPFIRRRLDAQARELLADARHKMRLGLELALAIRAKRPYDDVLALARSFLLDL</sequence>
<protein>
    <submittedName>
        <fullName evidence="1">Uncharacterized protein</fullName>
    </submittedName>
</protein>
<gene>
    <name evidence="1" type="ORF">NNJEOMEG_01888</name>
</gene>